<feature type="transmembrane region" description="Helical" evidence="1">
    <location>
        <begin position="9"/>
        <end position="28"/>
    </location>
</feature>
<evidence type="ECO:0008006" key="4">
    <source>
        <dbReference type="Google" id="ProtNLM"/>
    </source>
</evidence>
<dbReference type="Proteomes" id="UP000199452">
    <property type="component" value="Unassembled WGS sequence"/>
</dbReference>
<proteinExistence type="predicted"/>
<evidence type="ECO:0000313" key="2">
    <source>
        <dbReference type="EMBL" id="SDD37339.1"/>
    </source>
</evidence>
<organism evidence="2 3">
    <name type="scientific">Williamwhitmania taraxaci</name>
    <dbReference type="NCBI Taxonomy" id="1640674"/>
    <lineage>
        <taxon>Bacteria</taxon>
        <taxon>Pseudomonadati</taxon>
        <taxon>Bacteroidota</taxon>
        <taxon>Bacteroidia</taxon>
        <taxon>Bacteroidales</taxon>
        <taxon>Williamwhitmaniaceae</taxon>
        <taxon>Williamwhitmania</taxon>
    </lineage>
</organism>
<keyword evidence="1" id="KW-1133">Transmembrane helix</keyword>
<dbReference type="RefSeq" id="WP_092441105.1">
    <property type="nucleotide sequence ID" value="NZ_FMYP01000158.1"/>
</dbReference>
<name>A0A1G6U7R5_9BACT</name>
<accession>A0A1G6U7R5</accession>
<sequence length="138" mass="15845">MQSNLKKPLVILLGFGIPLAAVMVYGFLGLSKRKTQLNHEPVYGIAIIVEKYKGPKSRGSIRYTFVNNGKVYEGHGRYLPHLEIVNIGDTCEMVYARTNPKNSRLLEDENGLLKIRRKKINYFKEWKKYIEVVDSVSK</sequence>
<dbReference type="AlphaFoldDB" id="A0A1G6U7R5"/>
<dbReference type="EMBL" id="FMYP01000158">
    <property type="protein sequence ID" value="SDD37339.1"/>
    <property type="molecule type" value="Genomic_DNA"/>
</dbReference>
<keyword evidence="1" id="KW-0812">Transmembrane</keyword>
<protein>
    <recommendedName>
        <fullName evidence="4">DUF3592 domain-containing protein</fullName>
    </recommendedName>
</protein>
<keyword evidence="3" id="KW-1185">Reference proteome</keyword>
<evidence type="ECO:0000256" key="1">
    <source>
        <dbReference type="SAM" id="Phobius"/>
    </source>
</evidence>
<dbReference type="OrthoDB" id="1123221at2"/>
<reference evidence="2 3" key="1">
    <citation type="submission" date="2016-09" db="EMBL/GenBank/DDBJ databases">
        <authorList>
            <person name="Capua I."/>
            <person name="De Benedictis P."/>
            <person name="Joannis T."/>
            <person name="Lombin L.H."/>
            <person name="Cattoli G."/>
        </authorList>
    </citation>
    <scope>NUCLEOTIDE SEQUENCE [LARGE SCALE GENOMIC DNA]</scope>
    <source>
        <strain evidence="2 3">A7P-90m</strain>
    </source>
</reference>
<keyword evidence="1" id="KW-0472">Membrane</keyword>
<gene>
    <name evidence="2" type="ORF">SAMN05216323_11581</name>
</gene>
<evidence type="ECO:0000313" key="3">
    <source>
        <dbReference type="Proteomes" id="UP000199452"/>
    </source>
</evidence>